<keyword evidence="11" id="KW-1185">Reference proteome</keyword>
<evidence type="ECO:0000256" key="4">
    <source>
        <dbReference type="ARBA" id="ARBA00022692"/>
    </source>
</evidence>
<evidence type="ECO:0000256" key="2">
    <source>
        <dbReference type="ARBA" id="ARBA00004496"/>
    </source>
</evidence>
<feature type="transmembrane region" description="Helical" evidence="9">
    <location>
        <begin position="146"/>
        <end position="166"/>
    </location>
</feature>
<evidence type="ECO:0000256" key="9">
    <source>
        <dbReference type="SAM" id="Phobius"/>
    </source>
</evidence>
<dbReference type="Ensembl" id="ENSCSAVT00000004060.1">
    <property type="protein sequence ID" value="ENSCSAVP00000004001.1"/>
    <property type="gene ID" value="ENSCSAVG00000002368.1"/>
</dbReference>
<evidence type="ECO:0000313" key="11">
    <source>
        <dbReference type="Proteomes" id="UP000007875"/>
    </source>
</evidence>
<feature type="transmembrane region" description="Helical" evidence="9">
    <location>
        <begin position="173"/>
        <end position="196"/>
    </location>
</feature>
<feature type="region of interest" description="Disordered" evidence="8">
    <location>
        <begin position="1"/>
        <end position="43"/>
    </location>
</feature>
<reference evidence="10" key="3">
    <citation type="submission" date="2025-09" db="UniProtKB">
        <authorList>
            <consortium name="Ensembl"/>
        </authorList>
    </citation>
    <scope>IDENTIFICATION</scope>
</reference>
<proteinExistence type="predicted"/>
<reference evidence="11" key="1">
    <citation type="submission" date="2003-08" db="EMBL/GenBank/DDBJ databases">
        <authorList>
            <person name="Birren B."/>
            <person name="Nusbaum C."/>
            <person name="Abebe A."/>
            <person name="Abouelleil A."/>
            <person name="Adekoya E."/>
            <person name="Ait-zahra M."/>
            <person name="Allen N."/>
            <person name="Allen T."/>
            <person name="An P."/>
            <person name="Anderson M."/>
            <person name="Anderson S."/>
            <person name="Arachchi H."/>
            <person name="Armbruster J."/>
            <person name="Bachantsang P."/>
            <person name="Baldwin J."/>
            <person name="Barry A."/>
            <person name="Bayul T."/>
            <person name="Blitshsteyn B."/>
            <person name="Bloom T."/>
            <person name="Blye J."/>
            <person name="Boguslavskiy L."/>
            <person name="Borowsky M."/>
            <person name="Boukhgalter B."/>
            <person name="Brunache A."/>
            <person name="Butler J."/>
            <person name="Calixte N."/>
            <person name="Calvo S."/>
            <person name="Camarata J."/>
            <person name="Campo K."/>
            <person name="Chang J."/>
            <person name="Cheshatsang Y."/>
            <person name="Citroen M."/>
            <person name="Collymore A."/>
            <person name="Considine T."/>
            <person name="Cook A."/>
            <person name="Cooke P."/>
            <person name="Corum B."/>
            <person name="Cuomo C."/>
            <person name="David R."/>
            <person name="Dawoe T."/>
            <person name="Degray S."/>
            <person name="Dodge S."/>
            <person name="Dooley K."/>
            <person name="Dorje P."/>
            <person name="Dorjee K."/>
            <person name="Dorris L."/>
            <person name="Duffey N."/>
            <person name="Dupes A."/>
            <person name="Elkins T."/>
            <person name="Engels R."/>
            <person name="Erickson J."/>
            <person name="Farina A."/>
            <person name="Faro S."/>
            <person name="Ferreira P."/>
            <person name="Fischer H."/>
            <person name="Fitzgerald M."/>
            <person name="Foley K."/>
            <person name="Gage D."/>
            <person name="Galagan J."/>
            <person name="Gearin G."/>
            <person name="Gnerre S."/>
            <person name="Gnirke A."/>
            <person name="Goyette A."/>
            <person name="Graham J."/>
            <person name="Grandbois E."/>
            <person name="Gyaltsen K."/>
            <person name="Hafez N."/>
            <person name="Hagopian D."/>
            <person name="Hagos B."/>
            <person name="Hall J."/>
            <person name="Hatcher B."/>
            <person name="Heller A."/>
            <person name="Higgins H."/>
            <person name="Honan T."/>
            <person name="Horn A."/>
            <person name="Houde N."/>
            <person name="Hughes L."/>
            <person name="Hulme W."/>
            <person name="Husby E."/>
            <person name="Iliev I."/>
            <person name="Jaffe D."/>
            <person name="Jones C."/>
            <person name="Kamal M."/>
            <person name="Kamat A."/>
            <person name="Kamvysselis M."/>
            <person name="Karlsson E."/>
            <person name="Kells C."/>
            <person name="Kieu A."/>
            <person name="Kisner P."/>
            <person name="Kodira C."/>
            <person name="Kulbokas E."/>
            <person name="Labutti K."/>
            <person name="Lama D."/>
            <person name="Landers T."/>
            <person name="Leger J."/>
            <person name="Levine S."/>
            <person name="Lewis D."/>
            <person name="Lewis T."/>
            <person name="Lindblad-toh K."/>
            <person name="Liu X."/>
            <person name="Lokyitsang T."/>
            <person name="Lokyitsang Y."/>
            <person name="Lucien O."/>
            <person name="Lui A."/>
            <person name="Ma L.J."/>
            <person name="Mabbitt R."/>
            <person name="Macdonald J."/>
            <person name="Maclean C."/>
            <person name="Major J."/>
            <person name="Manning J."/>
            <person name="Marabella R."/>
            <person name="Maru K."/>
            <person name="Matthews C."/>
            <person name="Mauceli E."/>
            <person name="Mccarthy M."/>
            <person name="Mcdonough S."/>
            <person name="Mcghee T."/>
            <person name="Meldrim J."/>
            <person name="Meneus L."/>
            <person name="Mesirov J."/>
            <person name="Mihalev A."/>
            <person name="Mihova T."/>
            <person name="Mikkelsen T."/>
            <person name="Mlenga V."/>
            <person name="Moru K."/>
            <person name="Mozes J."/>
            <person name="Mulrain L."/>
            <person name="Munson G."/>
            <person name="Naylor J."/>
            <person name="Newes C."/>
            <person name="Nguyen C."/>
            <person name="Nguyen N."/>
            <person name="Nguyen T."/>
            <person name="Nicol R."/>
            <person name="Nielsen C."/>
            <person name="Nizzari M."/>
            <person name="Norbu C."/>
            <person name="Norbu N."/>
            <person name="O'donnell P."/>
            <person name="Okoawo O."/>
            <person name="O'leary S."/>
            <person name="Omotosho B."/>
            <person name="O'neill K."/>
            <person name="Osman S."/>
            <person name="Parker S."/>
            <person name="Perrin D."/>
            <person name="Phunkhang P."/>
            <person name="Piqani B."/>
            <person name="Purcell S."/>
            <person name="Rachupka T."/>
            <person name="Ramasamy U."/>
            <person name="Rameau R."/>
            <person name="Ray V."/>
            <person name="Raymond C."/>
            <person name="Retta R."/>
            <person name="Richardson S."/>
            <person name="Rise C."/>
            <person name="Rodriguez J."/>
            <person name="Rogers J."/>
            <person name="Rogov P."/>
            <person name="Rutman M."/>
            <person name="Schupbach R."/>
            <person name="Seaman C."/>
            <person name="Settipalli S."/>
            <person name="Sharpe T."/>
            <person name="Sheridan J."/>
            <person name="Sherpa N."/>
            <person name="Shi J."/>
            <person name="Smirnov S."/>
            <person name="Smith C."/>
            <person name="Sougnez C."/>
            <person name="Spencer B."/>
            <person name="Stalker J."/>
            <person name="Stange-thomann N."/>
            <person name="Stavropoulos S."/>
            <person name="Stetson K."/>
            <person name="Stone C."/>
            <person name="Stone S."/>
            <person name="Stubbs M."/>
            <person name="Talamas J."/>
            <person name="Tchuinga P."/>
            <person name="Tenzing P."/>
            <person name="Tesfaye S."/>
            <person name="Theodore J."/>
            <person name="Thoulutsang Y."/>
            <person name="Topham K."/>
            <person name="Towey S."/>
            <person name="Tsamla T."/>
            <person name="Tsomo N."/>
            <person name="Vallee D."/>
            <person name="Vassiliev H."/>
            <person name="Venkataraman V."/>
            <person name="Vinson J."/>
            <person name="Vo A."/>
            <person name="Wade C."/>
            <person name="Wang S."/>
            <person name="Wangchuk T."/>
            <person name="Wangdi T."/>
            <person name="Whittaker C."/>
            <person name="Wilkinson J."/>
            <person name="Wu Y."/>
            <person name="Wyman D."/>
            <person name="Yadav S."/>
            <person name="Yang S."/>
            <person name="Yang X."/>
            <person name="Yeager S."/>
            <person name="Yee E."/>
            <person name="Young G."/>
            <person name="Zainoun J."/>
            <person name="Zembeck L."/>
            <person name="Zimmer A."/>
            <person name="Zody M."/>
            <person name="Lander E."/>
        </authorList>
    </citation>
    <scope>NUCLEOTIDE SEQUENCE [LARGE SCALE GENOMIC DNA]</scope>
</reference>
<dbReference type="InParanoid" id="H2YFA3"/>
<dbReference type="HOGENOM" id="CLU_855152_0_0_1"/>
<evidence type="ECO:0000256" key="5">
    <source>
        <dbReference type="ARBA" id="ARBA00022989"/>
    </source>
</evidence>
<evidence type="ECO:0000256" key="7">
    <source>
        <dbReference type="ARBA" id="ARBA00044525"/>
    </source>
</evidence>
<dbReference type="GeneTree" id="ENSGT00530000068087"/>
<dbReference type="Proteomes" id="UP000007875">
    <property type="component" value="Unassembled WGS sequence"/>
</dbReference>
<organism evidence="10 11">
    <name type="scientific">Ciona savignyi</name>
    <name type="common">Pacific transparent sea squirt</name>
    <dbReference type="NCBI Taxonomy" id="51511"/>
    <lineage>
        <taxon>Eukaryota</taxon>
        <taxon>Metazoa</taxon>
        <taxon>Chordata</taxon>
        <taxon>Tunicata</taxon>
        <taxon>Ascidiacea</taxon>
        <taxon>Phlebobranchia</taxon>
        <taxon>Cionidae</taxon>
        <taxon>Ciona</taxon>
    </lineage>
</organism>
<protein>
    <recommendedName>
        <fullName evidence="7">Transmembrane protein 196</fullName>
    </recommendedName>
</protein>
<dbReference type="InterPro" id="IPR037661">
    <property type="entry name" value="TMEM196"/>
</dbReference>
<dbReference type="GO" id="GO:0016020">
    <property type="term" value="C:membrane"/>
    <property type="evidence" value="ECO:0007669"/>
    <property type="project" value="UniProtKB-SubCell"/>
</dbReference>
<evidence type="ECO:0000313" key="10">
    <source>
        <dbReference type="Ensembl" id="ENSCSAVP00000004001.1"/>
    </source>
</evidence>
<dbReference type="GO" id="GO:0005737">
    <property type="term" value="C:cytoplasm"/>
    <property type="evidence" value="ECO:0007669"/>
    <property type="project" value="UniProtKB-SubCell"/>
</dbReference>
<evidence type="ECO:0000256" key="8">
    <source>
        <dbReference type="SAM" id="MobiDB-lite"/>
    </source>
</evidence>
<feature type="transmembrane region" description="Helical" evidence="9">
    <location>
        <begin position="216"/>
        <end position="240"/>
    </location>
</feature>
<dbReference type="AlphaFoldDB" id="H2YFA3"/>
<name>H2YFA3_CIOSA</name>
<feature type="transmembrane region" description="Helical" evidence="9">
    <location>
        <begin position="76"/>
        <end position="94"/>
    </location>
</feature>
<feature type="compositionally biased region" description="Basic and acidic residues" evidence="8">
    <location>
        <begin position="33"/>
        <end position="43"/>
    </location>
</feature>
<keyword evidence="5 9" id="KW-1133">Transmembrane helix</keyword>
<accession>H2YFA3</accession>
<evidence type="ECO:0000256" key="1">
    <source>
        <dbReference type="ARBA" id="ARBA00004141"/>
    </source>
</evidence>
<dbReference type="OMA" id="MYMEREG"/>
<evidence type="ECO:0000256" key="3">
    <source>
        <dbReference type="ARBA" id="ARBA00022490"/>
    </source>
</evidence>
<comment type="subcellular location">
    <subcellularLocation>
        <location evidence="2">Cytoplasm</location>
    </subcellularLocation>
    <subcellularLocation>
        <location evidence="1">Membrane</location>
        <topology evidence="1">Multi-pass membrane protein</topology>
    </subcellularLocation>
</comment>
<dbReference type="PANTHER" id="PTHR28681:SF1">
    <property type="entry name" value="TRANSMEMBRANE PROTEIN 196"/>
    <property type="match status" value="1"/>
</dbReference>
<keyword evidence="4 9" id="KW-0812">Transmembrane</keyword>
<sequence>MQDRPIIKVQGPQSTELKSDKHKPMRGKRQQRRNSERQTQKKKIFELNRVPDETKNLEDTVCNIDTNYLLVSLGSFKLLLVVPLVIVGIILISIRTSSRLTTLSSAAHIETFYNGIYKGTTLVYTQRSPATTPPTYSSQLGNDSLAPVWTAVMMAASAATDFITVWKRRGFSIVAYMLVSTVSFVASILCIEYDRIGLNRISSVPNWGASTDLQFRLYLCCVIIASIGVATGILTIYVGTRMAALEQRRMYMEREGQEAVLRKKDNTFPVSLRKLIRKLNCDSSTESMVSLDYDLESLTIHNEITSANLDSKHEN</sequence>
<evidence type="ECO:0000256" key="6">
    <source>
        <dbReference type="ARBA" id="ARBA00023136"/>
    </source>
</evidence>
<feature type="compositionally biased region" description="Basic residues" evidence="8">
    <location>
        <begin position="20"/>
        <end position="32"/>
    </location>
</feature>
<keyword evidence="3" id="KW-0963">Cytoplasm</keyword>
<reference evidence="10" key="2">
    <citation type="submission" date="2025-08" db="UniProtKB">
        <authorList>
            <consortium name="Ensembl"/>
        </authorList>
    </citation>
    <scope>IDENTIFICATION</scope>
</reference>
<dbReference type="PANTHER" id="PTHR28681">
    <property type="entry name" value="TRANSMEMBRANE PROTEIN 196"/>
    <property type="match status" value="1"/>
</dbReference>
<keyword evidence="6 9" id="KW-0472">Membrane</keyword>